<dbReference type="EMBL" id="KZ991462">
    <property type="protein sequence ID" value="RKP22950.1"/>
    <property type="molecule type" value="Genomic_DNA"/>
</dbReference>
<dbReference type="AlphaFoldDB" id="A0A4P9YVK4"/>
<gene>
    <name evidence="1" type="ORF">SYNPS1DRAFT_19325</name>
</gene>
<sequence length="253" mass="29120">PTVIQLNFVARGRGRAGDAYYLEERHNRCVGCGGDRHLTMHHVVPELYRQHMPLTVKSRSCHDILPLCGHCHDQYERLAMDRKKALALQYGVPLEGKGWIVCREEGAVRRAASALLLHRHRMPEARQEMLAKQVMAWWQKQQQQQPACTSMEHGQPGNTDTIMDIPRRVLEEASMLEQRIKGPDFVEHGAYVVAQLLQHQAVAGQEDGGQTRWPDLEAFIRQWRQHFIDHVRPAHLSAHWHVDASIYTHQANH</sequence>
<organism evidence="1 2">
    <name type="scientific">Syncephalis pseudoplumigaleata</name>
    <dbReference type="NCBI Taxonomy" id="1712513"/>
    <lineage>
        <taxon>Eukaryota</taxon>
        <taxon>Fungi</taxon>
        <taxon>Fungi incertae sedis</taxon>
        <taxon>Zoopagomycota</taxon>
        <taxon>Zoopagomycotina</taxon>
        <taxon>Zoopagomycetes</taxon>
        <taxon>Zoopagales</taxon>
        <taxon>Piptocephalidaceae</taxon>
        <taxon>Syncephalis</taxon>
    </lineage>
</organism>
<reference evidence="2" key="1">
    <citation type="journal article" date="2018" name="Nat. Microbiol.">
        <title>Leveraging single-cell genomics to expand the fungal tree of life.</title>
        <authorList>
            <person name="Ahrendt S.R."/>
            <person name="Quandt C.A."/>
            <person name="Ciobanu D."/>
            <person name="Clum A."/>
            <person name="Salamov A."/>
            <person name="Andreopoulos B."/>
            <person name="Cheng J.F."/>
            <person name="Woyke T."/>
            <person name="Pelin A."/>
            <person name="Henrissat B."/>
            <person name="Reynolds N.K."/>
            <person name="Benny G.L."/>
            <person name="Smith M.E."/>
            <person name="James T.Y."/>
            <person name="Grigoriev I.V."/>
        </authorList>
    </citation>
    <scope>NUCLEOTIDE SEQUENCE [LARGE SCALE GENOMIC DNA]</scope>
    <source>
        <strain evidence="2">Benny S71-1</strain>
    </source>
</reference>
<evidence type="ECO:0008006" key="3">
    <source>
        <dbReference type="Google" id="ProtNLM"/>
    </source>
</evidence>
<dbReference type="Proteomes" id="UP000278143">
    <property type="component" value="Unassembled WGS sequence"/>
</dbReference>
<accession>A0A4P9YVK4</accession>
<proteinExistence type="predicted"/>
<evidence type="ECO:0000313" key="2">
    <source>
        <dbReference type="Proteomes" id="UP000278143"/>
    </source>
</evidence>
<evidence type="ECO:0000313" key="1">
    <source>
        <dbReference type="EMBL" id="RKP22950.1"/>
    </source>
</evidence>
<protein>
    <recommendedName>
        <fullName evidence="3">HNH domain-containing protein</fullName>
    </recommendedName>
</protein>
<name>A0A4P9YVK4_9FUNG</name>
<dbReference type="OrthoDB" id="5511684at2759"/>
<keyword evidence="2" id="KW-1185">Reference proteome</keyword>
<feature type="non-terminal residue" evidence="1">
    <location>
        <position position="1"/>
    </location>
</feature>